<accession>A0A4S4C810</accession>
<protein>
    <submittedName>
        <fullName evidence="1">Uncharacterized protein</fullName>
    </submittedName>
</protein>
<dbReference type="Proteomes" id="UP000310636">
    <property type="component" value="Unassembled WGS sequence"/>
</dbReference>
<sequence>MTGKDTIVTWGIGMGRFKDIERIPGKHVELPGDTEFTYPNGKIVTIQEAADEFEEGMRLARGEELAEPEDLFLRIASHNTRTGEIGTPSSNSIRYIFIIKMGQWTVTGSSITRFM</sequence>
<dbReference type="AlphaFoldDB" id="A0A4S4C810"/>
<name>A0A4S4C810_9BACL</name>
<dbReference type="EMBL" id="SSOB01000002">
    <property type="protein sequence ID" value="THF84133.1"/>
    <property type="molecule type" value="Genomic_DNA"/>
</dbReference>
<evidence type="ECO:0000313" key="1">
    <source>
        <dbReference type="EMBL" id="THF84133.1"/>
    </source>
</evidence>
<proteinExistence type="predicted"/>
<evidence type="ECO:0000313" key="2">
    <source>
        <dbReference type="Proteomes" id="UP000310636"/>
    </source>
</evidence>
<comment type="caution">
    <text evidence="1">The sequence shown here is derived from an EMBL/GenBank/DDBJ whole genome shotgun (WGS) entry which is preliminary data.</text>
</comment>
<gene>
    <name evidence="1" type="ORF">E6C55_02180</name>
</gene>
<organism evidence="1 2">
    <name type="scientific">Cohnella fermenti</name>
    <dbReference type="NCBI Taxonomy" id="2565925"/>
    <lineage>
        <taxon>Bacteria</taxon>
        <taxon>Bacillati</taxon>
        <taxon>Bacillota</taxon>
        <taxon>Bacilli</taxon>
        <taxon>Bacillales</taxon>
        <taxon>Paenibacillaceae</taxon>
        <taxon>Cohnella</taxon>
    </lineage>
</organism>
<reference evidence="1 2" key="1">
    <citation type="submission" date="2019-04" db="EMBL/GenBank/DDBJ databases">
        <title>Cohnella sp. nov. isolated from preserved vegetables.</title>
        <authorList>
            <person name="Lin S.-Y."/>
            <person name="Hung M.-H."/>
            <person name="Young C.-C."/>
        </authorList>
    </citation>
    <scope>NUCLEOTIDE SEQUENCE [LARGE SCALE GENOMIC DNA]</scope>
    <source>
        <strain evidence="1 2">CC-MHH1044</strain>
    </source>
</reference>
<keyword evidence="2" id="KW-1185">Reference proteome</keyword>
<dbReference type="RefSeq" id="WP_136368135.1">
    <property type="nucleotide sequence ID" value="NZ_SSOB01000002.1"/>
</dbReference>